<protein>
    <submittedName>
        <fullName evidence="1">Uncharacterized protein</fullName>
    </submittedName>
</protein>
<accession>A0A1J3FVJ1</accession>
<evidence type="ECO:0000313" key="1">
    <source>
        <dbReference type="EMBL" id="JAU46749.1"/>
    </source>
</evidence>
<sequence>MNWPLKAVVSTPAVLRCLLYWGLLIKDKELVAELMAIFTAKTSNKQIKLLNNEEGSKSTPPVLASTMILGAKMIHNSMRLVN</sequence>
<organism evidence="1">
    <name type="scientific">Noccaea caerulescens</name>
    <name type="common">Alpine penny-cress</name>
    <name type="synonym">Thlaspi caerulescens</name>
    <dbReference type="NCBI Taxonomy" id="107243"/>
    <lineage>
        <taxon>Eukaryota</taxon>
        <taxon>Viridiplantae</taxon>
        <taxon>Streptophyta</taxon>
        <taxon>Embryophyta</taxon>
        <taxon>Tracheophyta</taxon>
        <taxon>Spermatophyta</taxon>
        <taxon>Magnoliopsida</taxon>
        <taxon>eudicotyledons</taxon>
        <taxon>Gunneridae</taxon>
        <taxon>Pentapetalae</taxon>
        <taxon>rosids</taxon>
        <taxon>malvids</taxon>
        <taxon>Brassicales</taxon>
        <taxon>Brassicaceae</taxon>
        <taxon>Coluteocarpeae</taxon>
        <taxon>Noccaea</taxon>
    </lineage>
</organism>
<reference evidence="1" key="1">
    <citation type="submission" date="2016-07" db="EMBL/GenBank/DDBJ databases">
        <title>De novo transcriptome assembly of four accessions of the metal hyperaccumulator plant Noccaea caerulescens.</title>
        <authorList>
            <person name="Blande D."/>
            <person name="Halimaa P."/>
            <person name="Tervahauta A.I."/>
            <person name="Aarts M.G."/>
            <person name="Karenlampi S.O."/>
        </authorList>
    </citation>
    <scope>NUCLEOTIDE SEQUENCE</scope>
</reference>
<dbReference type="EMBL" id="GEVK01006083">
    <property type="protein sequence ID" value="JAU46749.1"/>
    <property type="molecule type" value="Transcribed_RNA"/>
</dbReference>
<dbReference type="AlphaFoldDB" id="A0A1J3FVJ1"/>
<name>A0A1J3FVJ1_NOCCA</name>
<proteinExistence type="predicted"/>
<gene>
    <name evidence="1" type="ORF">LC_TR11612_c0_g1_i1_g.40852</name>
</gene>